<protein>
    <submittedName>
        <fullName evidence="1">Uncharacterized protein</fullName>
    </submittedName>
</protein>
<reference evidence="1 2" key="1">
    <citation type="submission" date="2019-03" db="EMBL/GenBank/DDBJ databases">
        <title>Genomic Encyclopedia of Type Strains, Phase IV (KMG-V): Genome sequencing to study the core and pangenomes of soil and plant-associated prokaryotes.</title>
        <authorList>
            <person name="Whitman W."/>
        </authorList>
    </citation>
    <scope>NUCLEOTIDE SEQUENCE [LARGE SCALE GENOMIC DNA]</scope>
    <source>
        <strain evidence="1 2">IE4868</strain>
    </source>
</reference>
<gene>
    <name evidence="1" type="ORF">EV129_10415</name>
</gene>
<accession>A0A4R3RQZ2</accession>
<comment type="caution">
    <text evidence="1">The sequence shown here is derived from an EMBL/GenBank/DDBJ whole genome shotgun (WGS) entry which is preliminary data.</text>
</comment>
<evidence type="ECO:0000313" key="1">
    <source>
        <dbReference type="EMBL" id="TCU38413.1"/>
    </source>
</evidence>
<organism evidence="1 2">
    <name type="scientific">Rhizobium azibense</name>
    <dbReference type="NCBI Taxonomy" id="1136135"/>
    <lineage>
        <taxon>Bacteria</taxon>
        <taxon>Pseudomonadati</taxon>
        <taxon>Pseudomonadota</taxon>
        <taxon>Alphaproteobacteria</taxon>
        <taxon>Hyphomicrobiales</taxon>
        <taxon>Rhizobiaceae</taxon>
        <taxon>Rhizobium/Agrobacterium group</taxon>
        <taxon>Rhizobium</taxon>
    </lineage>
</organism>
<dbReference type="Proteomes" id="UP000295507">
    <property type="component" value="Unassembled WGS sequence"/>
</dbReference>
<evidence type="ECO:0000313" key="2">
    <source>
        <dbReference type="Proteomes" id="UP000295507"/>
    </source>
</evidence>
<dbReference type="AlphaFoldDB" id="A0A4R3RQZ2"/>
<proteinExistence type="predicted"/>
<name>A0A4R3RQZ2_9HYPH</name>
<sequence length="113" mass="12849">MSLAENRIQHRVNLVLTYPRFITKNTFSLQNVLVLQGYGWRHGKGNVANKHFPQKQVRRPFGRAQSRKHNVSINNNHGVNMISYVMSRQVADGAEPNPVRLAVANPSRLFESA</sequence>
<dbReference type="EMBL" id="SMBK01000004">
    <property type="protein sequence ID" value="TCU38413.1"/>
    <property type="molecule type" value="Genomic_DNA"/>
</dbReference>